<proteinExistence type="predicted"/>
<protein>
    <submittedName>
        <fullName evidence="2">BTB domain-containing protein</fullName>
    </submittedName>
</protein>
<name>A0A914PJ83_9BILA</name>
<dbReference type="Proteomes" id="UP000887578">
    <property type="component" value="Unplaced"/>
</dbReference>
<evidence type="ECO:0000313" key="2">
    <source>
        <dbReference type="WBParaSite" id="PDA_v2.g15808.t1"/>
    </source>
</evidence>
<dbReference type="AlphaFoldDB" id="A0A914PJ83"/>
<reference evidence="2" key="1">
    <citation type="submission" date="2022-11" db="UniProtKB">
        <authorList>
            <consortium name="WormBaseParasite"/>
        </authorList>
    </citation>
    <scope>IDENTIFICATION</scope>
</reference>
<dbReference type="WBParaSite" id="PDA_v2.g15808.t1">
    <property type="protein sequence ID" value="PDA_v2.g15808.t1"/>
    <property type="gene ID" value="PDA_v2.g15808"/>
</dbReference>
<evidence type="ECO:0000313" key="1">
    <source>
        <dbReference type="Proteomes" id="UP000887578"/>
    </source>
</evidence>
<organism evidence="1 2">
    <name type="scientific">Panagrolaimus davidi</name>
    <dbReference type="NCBI Taxonomy" id="227884"/>
    <lineage>
        <taxon>Eukaryota</taxon>
        <taxon>Metazoa</taxon>
        <taxon>Ecdysozoa</taxon>
        <taxon>Nematoda</taxon>
        <taxon>Chromadorea</taxon>
        <taxon>Rhabditida</taxon>
        <taxon>Tylenchina</taxon>
        <taxon>Panagrolaimomorpha</taxon>
        <taxon>Panagrolaimoidea</taxon>
        <taxon>Panagrolaimidae</taxon>
        <taxon>Panagrolaimus</taxon>
    </lineage>
</organism>
<sequence>MEFVLGVVQRLKGDYNLIASVSQDLKLDLLFVYDPKVMEMLNTEPCNTEVKKLTSNEQINLNKISKISENDSKLSKKDAFVKDAMYDEIIILEKNVTVSVETLSKKQPIVENIDTSEDEKCQAGKNATINDSVLDKNVYDEEHVPIIVSPKIPKKQLNEIILENDKQKYAQKLLTKSQNMAEATSFKTGDYVILISSDGKQIFSSASLLTRHSYIFATILKNIKKSPVKINVEEFHSDLIYSALDFLNGKNDAIIGKEIELYHFSDKYSLRDLKKAACNKFDKLLSLKNVCKIIQIAYENYFEELKLKCIEMIRLNTEKIGESKLKKLPTEIYEEIFI</sequence>
<keyword evidence="1" id="KW-1185">Reference proteome</keyword>
<dbReference type="InterPro" id="IPR011333">
    <property type="entry name" value="SKP1/BTB/POZ_sf"/>
</dbReference>
<dbReference type="Gene3D" id="3.30.710.10">
    <property type="entry name" value="Potassium Channel Kv1.1, Chain A"/>
    <property type="match status" value="1"/>
</dbReference>
<accession>A0A914PJ83</accession>